<evidence type="ECO:0000256" key="3">
    <source>
        <dbReference type="ARBA" id="ARBA00022771"/>
    </source>
</evidence>
<accession>A0AAN9A7W1</accession>
<keyword evidence="5" id="KW-0539">Nucleus</keyword>
<dbReference type="FunFam" id="3.30.160.60:FF:000446">
    <property type="entry name" value="Zinc finger protein"/>
    <property type="match status" value="1"/>
</dbReference>
<evidence type="ECO:0000256" key="1">
    <source>
        <dbReference type="ARBA" id="ARBA00022723"/>
    </source>
</evidence>
<dbReference type="PANTHER" id="PTHR24388">
    <property type="entry name" value="ZINC FINGER PROTEIN"/>
    <property type="match status" value="1"/>
</dbReference>
<dbReference type="GO" id="GO:0005634">
    <property type="term" value="C:nucleus"/>
    <property type="evidence" value="ECO:0007669"/>
    <property type="project" value="UniProtKB-ARBA"/>
</dbReference>
<dbReference type="SUPFAM" id="SSF57667">
    <property type="entry name" value="beta-beta-alpha zinc fingers"/>
    <property type="match status" value="2"/>
</dbReference>
<keyword evidence="11" id="KW-1185">Reference proteome</keyword>
<keyword evidence="3 7" id="KW-0863">Zinc-finger</keyword>
<feature type="region of interest" description="Disordered" evidence="8">
    <location>
        <begin position="1"/>
        <end position="20"/>
    </location>
</feature>
<organism evidence="10 11">
    <name type="scientific">Halocaridina rubra</name>
    <name type="common">Hawaiian red shrimp</name>
    <dbReference type="NCBI Taxonomy" id="373956"/>
    <lineage>
        <taxon>Eukaryota</taxon>
        <taxon>Metazoa</taxon>
        <taxon>Ecdysozoa</taxon>
        <taxon>Arthropoda</taxon>
        <taxon>Crustacea</taxon>
        <taxon>Multicrustacea</taxon>
        <taxon>Malacostraca</taxon>
        <taxon>Eumalacostraca</taxon>
        <taxon>Eucarida</taxon>
        <taxon>Decapoda</taxon>
        <taxon>Pleocyemata</taxon>
        <taxon>Caridea</taxon>
        <taxon>Atyoidea</taxon>
        <taxon>Atyidae</taxon>
        <taxon>Halocaridina</taxon>
    </lineage>
</organism>
<name>A0AAN9A7W1_HALRR</name>
<dbReference type="PROSITE" id="PS50157">
    <property type="entry name" value="ZINC_FINGER_C2H2_2"/>
    <property type="match status" value="2"/>
</dbReference>
<evidence type="ECO:0000313" key="11">
    <source>
        <dbReference type="Proteomes" id="UP001381693"/>
    </source>
</evidence>
<evidence type="ECO:0000256" key="5">
    <source>
        <dbReference type="ARBA" id="ARBA00023242"/>
    </source>
</evidence>
<protein>
    <recommendedName>
        <fullName evidence="9">C2H2-type domain-containing protein</fullName>
    </recommendedName>
</protein>
<keyword evidence="4" id="KW-0862">Zinc</keyword>
<evidence type="ECO:0000256" key="6">
    <source>
        <dbReference type="ARBA" id="ARBA00037948"/>
    </source>
</evidence>
<dbReference type="FunFam" id="3.30.160.60:FF:002343">
    <property type="entry name" value="Zinc finger protein 33A"/>
    <property type="match status" value="1"/>
</dbReference>
<keyword evidence="1" id="KW-0479">Metal-binding</keyword>
<evidence type="ECO:0000256" key="7">
    <source>
        <dbReference type="PROSITE-ProRule" id="PRU00042"/>
    </source>
</evidence>
<evidence type="ECO:0000313" key="10">
    <source>
        <dbReference type="EMBL" id="KAK7077454.1"/>
    </source>
</evidence>
<feature type="domain" description="C2H2-type" evidence="9">
    <location>
        <begin position="50"/>
        <end position="77"/>
    </location>
</feature>
<dbReference type="AlphaFoldDB" id="A0AAN9A7W1"/>
<reference evidence="10 11" key="1">
    <citation type="submission" date="2023-11" db="EMBL/GenBank/DDBJ databases">
        <title>Halocaridina rubra genome assembly.</title>
        <authorList>
            <person name="Smith C."/>
        </authorList>
    </citation>
    <scope>NUCLEOTIDE SEQUENCE [LARGE SCALE GENOMIC DNA]</scope>
    <source>
        <strain evidence="10">EP-1</strain>
        <tissue evidence="10">Whole</tissue>
    </source>
</reference>
<dbReference type="EMBL" id="JAXCGZ010008805">
    <property type="protein sequence ID" value="KAK7077454.1"/>
    <property type="molecule type" value="Genomic_DNA"/>
</dbReference>
<dbReference type="Gene3D" id="3.30.160.60">
    <property type="entry name" value="Classic Zinc Finger"/>
    <property type="match status" value="3"/>
</dbReference>
<evidence type="ECO:0000259" key="9">
    <source>
        <dbReference type="PROSITE" id="PS50157"/>
    </source>
</evidence>
<dbReference type="InterPro" id="IPR036236">
    <property type="entry name" value="Znf_C2H2_sf"/>
</dbReference>
<dbReference type="Proteomes" id="UP001381693">
    <property type="component" value="Unassembled WGS sequence"/>
</dbReference>
<comment type="similarity">
    <text evidence="6">Belongs to the snail C2H2-type zinc-finger protein family.</text>
</comment>
<dbReference type="PANTHER" id="PTHR24388:SF53">
    <property type="entry name" value="CHORION TRANSCRIPTION FACTOR CF2-RELATED"/>
    <property type="match status" value="1"/>
</dbReference>
<gene>
    <name evidence="10" type="ORF">SK128_017918</name>
</gene>
<dbReference type="InterPro" id="IPR050527">
    <property type="entry name" value="Snail/Krueppel_Znf"/>
</dbReference>
<dbReference type="InterPro" id="IPR013087">
    <property type="entry name" value="Znf_C2H2_type"/>
</dbReference>
<dbReference type="GO" id="GO:0000978">
    <property type="term" value="F:RNA polymerase II cis-regulatory region sequence-specific DNA binding"/>
    <property type="evidence" value="ECO:0007669"/>
    <property type="project" value="TreeGrafter"/>
</dbReference>
<dbReference type="SMART" id="SM00355">
    <property type="entry name" value="ZnF_C2H2"/>
    <property type="match status" value="3"/>
</dbReference>
<keyword evidence="2" id="KW-0677">Repeat</keyword>
<dbReference type="GO" id="GO:0008270">
    <property type="term" value="F:zinc ion binding"/>
    <property type="evidence" value="ECO:0007669"/>
    <property type="project" value="UniProtKB-KW"/>
</dbReference>
<dbReference type="GO" id="GO:0000981">
    <property type="term" value="F:DNA-binding transcription factor activity, RNA polymerase II-specific"/>
    <property type="evidence" value="ECO:0007669"/>
    <property type="project" value="TreeGrafter"/>
</dbReference>
<evidence type="ECO:0000256" key="8">
    <source>
        <dbReference type="SAM" id="MobiDB-lite"/>
    </source>
</evidence>
<comment type="caution">
    <text evidence="10">The sequence shown here is derived from an EMBL/GenBank/DDBJ whole genome shotgun (WGS) entry which is preliminary data.</text>
</comment>
<evidence type="ECO:0000256" key="4">
    <source>
        <dbReference type="ARBA" id="ARBA00022833"/>
    </source>
</evidence>
<feature type="domain" description="C2H2-type" evidence="9">
    <location>
        <begin position="78"/>
        <end position="105"/>
    </location>
</feature>
<proteinExistence type="inferred from homology"/>
<evidence type="ECO:0000256" key="2">
    <source>
        <dbReference type="ARBA" id="ARBA00022737"/>
    </source>
</evidence>
<sequence>MGMSSTDIRSDTMHQKVGSASEIQQWVGARRISAVVSRKGSLNTAQMKVHQCPTCSYSSPSKTNFHNHLRTHTGEKPFRCCFCPFRATQKGSLQTHLRTHTGKKPYACKHCPYRSAQRIHLRNHVSAHHPYVDQEKK</sequence>